<feature type="non-terminal residue" evidence="10">
    <location>
        <position position="215"/>
    </location>
</feature>
<keyword evidence="5" id="KW-0573">Peptidoglycan synthesis</keyword>
<evidence type="ECO:0000256" key="4">
    <source>
        <dbReference type="ARBA" id="ARBA00022960"/>
    </source>
</evidence>
<keyword evidence="7" id="KW-0472">Membrane</keyword>
<dbReference type="GO" id="GO:0009252">
    <property type="term" value="P:peptidoglycan biosynthetic process"/>
    <property type="evidence" value="ECO:0007669"/>
    <property type="project" value="UniProtKB-KW"/>
</dbReference>
<dbReference type="PATRIC" id="fig|1003181.4.peg.355"/>
<dbReference type="InterPro" id="IPR050396">
    <property type="entry name" value="Glycosyltr_51/Transpeptidase"/>
</dbReference>
<evidence type="ECO:0000256" key="7">
    <source>
        <dbReference type="ARBA" id="ARBA00023136"/>
    </source>
</evidence>
<dbReference type="AlphaFoldDB" id="A0A176S7G4"/>
<sequence length="215" mass="24163">MTHSFNVSAVRLLNKIRVKYTIEHITKFGFDPARIPKNLTMTLGTGELTPLELASGYAVFANGGFRVKPYFIDHIEDINGKVILSANPLTICRECPQEILTPSKNELQFDILAPETICTQTPRYAPQVINSRNAYMMSSMLKDVIRVGTGRRSKLQREDIAGKTGTTNDLRDAWFAGYSPNIVTTVWVGFDKPRSLGRREYGGKVALPMWAEFME</sequence>
<keyword evidence="2" id="KW-0808">Transferase</keyword>
<reference evidence="10 11" key="1">
    <citation type="submission" date="2016-05" db="EMBL/GenBank/DDBJ databases">
        <title>Single-cell genome of chain-forming Candidatus Thiomargarita nelsonii and comparison to other large sulfur-oxidizing bacteria.</title>
        <authorList>
            <person name="Winkel M."/>
            <person name="Salman V."/>
            <person name="Woyke T."/>
            <person name="Schulz-Vogt H."/>
            <person name="Richter M."/>
            <person name="Flood B."/>
            <person name="Bailey J."/>
            <person name="Amann R."/>
            <person name="Mussmann M."/>
        </authorList>
    </citation>
    <scope>NUCLEOTIDE SEQUENCE [LARGE SCALE GENOMIC DNA]</scope>
    <source>
        <strain evidence="10 11">THI036</strain>
    </source>
</reference>
<feature type="domain" description="Penicillin-binding protein transpeptidase" evidence="9">
    <location>
        <begin position="41"/>
        <end position="215"/>
    </location>
</feature>
<dbReference type="GO" id="GO:0008360">
    <property type="term" value="P:regulation of cell shape"/>
    <property type="evidence" value="ECO:0007669"/>
    <property type="project" value="UniProtKB-KW"/>
</dbReference>
<dbReference type="InterPro" id="IPR012338">
    <property type="entry name" value="Beta-lactam/transpept-like"/>
</dbReference>
<dbReference type="SUPFAM" id="SSF56601">
    <property type="entry name" value="beta-lactamase/transpeptidase-like"/>
    <property type="match status" value="1"/>
</dbReference>
<keyword evidence="3" id="KW-0812">Transmembrane</keyword>
<keyword evidence="6" id="KW-1133">Transmembrane helix</keyword>
<evidence type="ECO:0000313" key="11">
    <source>
        <dbReference type="Proteomes" id="UP000076962"/>
    </source>
</evidence>
<dbReference type="GO" id="GO:0071555">
    <property type="term" value="P:cell wall organization"/>
    <property type="evidence" value="ECO:0007669"/>
    <property type="project" value="UniProtKB-KW"/>
</dbReference>
<keyword evidence="8" id="KW-0961">Cell wall biogenesis/degradation</keyword>
<evidence type="ECO:0000256" key="3">
    <source>
        <dbReference type="ARBA" id="ARBA00022692"/>
    </source>
</evidence>
<dbReference type="EMBL" id="LUTY01000100">
    <property type="protein sequence ID" value="OAD23917.1"/>
    <property type="molecule type" value="Genomic_DNA"/>
</dbReference>
<proteinExistence type="predicted"/>
<comment type="caution">
    <text evidence="10">The sequence shown here is derived from an EMBL/GenBank/DDBJ whole genome shotgun (WGS) entry which is preliminary data.</text>
</comment>
<gene>
    <name evidence="10" type="ORF">THIOM_000237</name>
</gene>
<accession>A0A176S7G4</accession>
<dbReference type="GO" id="GO:0008658">
    <property type="term" value="F:penicillin binding"/>
    <property type="evidence" value="ECO:0007669"/>
    <property type="project" value="InterPro"/>
</dbReference>
<evidence type="ECO:0000256" key="5">
    <source>
        <dbReference type="ARBA" id="ARBA00022984"/>
    </source>
</evidence>
<evidence type="ECO:0000313" key="10">
    <source>
        <dbReference type="EMBL" id="OAD23917.1"/>
    </source>
</evidence>
<protein>
    <submittedName>
        <fullName evidence="10">Penicillin-binding protein, 1A family</fullName>
    </submittedName>
</protein>
<dbReference type="Gene3D" id="3.40.710.10">
    <property type="entry name" value="DD-peptidase/beta-lactamase superfamily"/>
    <property type="match status" value="1"/>
</dbReference>
<dbReference type="GO" id="GO:0030288">
    <property type="term" value="C:outer membrane-bounded periplasmic space"/>
    <property type="evidence" value="ECO:0007669"/>
    <property type="project" value="TreeGrafter"/>
</dbReference>
<dbReference type="InterPro" id="IPR001460">
    <property type="entry name" value="PCN-bd_Tpept"/>
</dbReference>
<evidence type="ECO:0000256" key="1">
    <source>
        <dbReference type="ARBA" id="ARBA00022676"/>
    </source>
</evidence>
<name>A0A176S7G4_9GAMM</name>
<keyword evidence="11" id="KW-1185">Reference proteome</keyword>
<evidence type="ECO:0000259" key="9">
    <source>
        <dbReference type="Pfam" id="PF00905"/>
    </source>
</evidence>
<dbReference type="GO" id="GO:0008955">
    <property type="term" value="F:peptidoglycan glycosyltransferase activity"/>
    <property type="evidence" value="ECO:0007669"/>
    <property type="project" value="TreeGrafter"/>
</dbReference>
<evidence type="ECO:0000256" key="6">
    <source>
        <dbReference type="ARBA" id="ARBA00022989"/>
    </source>
</evidence>
<organism evidence="10 11">
    <name type="scientific">Candidatus Thiomargarita nelsonii</name>
    <dbReference type="NCBI Taxonomy" id="1003181"/>
    <lineage>
        <taxon>Bacteria</taxon>
        <taxon>Pseudomonadati</taxon>
        <taxon>Pseudomonadota</taxon>
        <taxon>Gammaproteobacteria</taxon>
        <taxon>Thiotrichales</taxon>
        <taxon>Thiotrichaceae</taxon>
        <taxon>Thiomargarita</taxon>
    </lineage>
</organism>
<dbReference type="PANTHER" id="PTHR32282">
    <property type="entry name" value="BINDING PROTEIN TRANSPEPTIDASE, PUTATIVE-RELATED"/>
    <property type="match status" value="1"/>
</dbReference>
<dbReference type="Proteomes" id="UP000076962">
    <property type="component" value="Unassembled WGS sequence"/>
</dbReference>
<evidence type="ECO:0000256" key="8">
    <source>
        <dbReference type="ARBA" id="ARBA00023316"/>
    </source>
</evidence>
<dbReference type="Pfam" id="PF00905">
    <property type="entry name" value="Transpeptidase"/>
    <property type="match status" value="1"/>
</dbReference>
<dbReference type="PANTHER" id="PTHR32282:SF27">
    <property type="entry name" value="PENICILLIN-BINDING PROTEIN 1A"/>
    <property type="match status" value="1"/>
</dbReference>
<keyword evidence="4" id="KW-0133">Cell shape</keyword>
<keyword evidence="1" id="KW-0328">Glycosyltransferase</keyword>
<evidence type="ECO:0000256" key="2">
    <source>
        <dbReference type="ARBA" id="ARBA00022679"/>
    </source>
</evidence>